<dbReference type="EC" id="1.14.19.-" evidence="1"/>
<dbReference type="PANTHER" id="PTHR43747">
    <property type="entry name" value="FAD-BINDING PROTEIN"/>
    <property type="match status" value="1"/>
</dbReference>
<dbReference type="InterPro" id="IPR006905">
    <property type="entry name" value="Flavin_halogenase"/>
</dbReference>
<accession>A0ABV7FJ55</accession>
<proteinExistence type="predicted"/>
<dbReference type="InterPro" id="IPR050816">
    <property type="entry name" value="Flavin-dep_Halogenase_NPB"/>
</dbReference>
<keyword evidence="1" id="KW-0560">Oxidoreductase</keyword>
<dbReference type="RefSeq" id="WP_376918455.1">
    <property type="nucleotide sequence ID" value="NZ_JBHRSW010000004.1"/>
</dbReference>
<protein>
    <submittedName>
        <fullName evidence="1">Tryptophan halogenase family protein</fullName>
        <ecNumber evidence="1">1.14.19.-</ecNumber>
    </submittedName>
</protein>
<organism evidence="1 2">
    <name type="scientific">Agaribacter flavus</name>
    <dbReference type="NCBI Taxonomy" id="1902781"/>
    <lineage>
        <taxon>Bacteria</taxon>
        <taxon>Pseudomonadati</taxon>
        <taxon>Pseudomonadota</taxon>
        <taxon>Gammaproteobacteria</taxon>
        <taxon>Alteromonadales</taxon>
        <taxon>Alteromonadaceae</taxon>
        <taxon>Agaribacter</taxon>
    </lineage>
</organism>
<dbReference type="Proteomes" id="UP001595478">
    <property type="component" value="Unassembled WGS sequence"/>
</dbReference>
<gene>
    <name evidence="1" type="ORF">ACFOHL_01650</name>
</gene>
<dbReference type="PANTHER" id="PTHR43747:SF4">
    <property type="entry name" value="FLAVIN-DEPENDENT TRYPTOPHAN HALOGENASE"/>
    <property type="match status" value="1"/>
</dbReference>
<dbReference type="InterPro" id="IPR036188">
    <property type="entry name" value="FAD/NAD-bd_sf"/>
</dbReference>
<dbReference type="GO" id="GO:0016491">
    <property type="term" value="F:oxidoreductase activity"/>
    <property type="evidence" value="ECO:0007669"/>
    <property type="project" value="UniProtKB-KW"/>
</dbReference>
<name>A0ABV7FJ55_9ALTE</name>
<reference evidence="2" key="1">
    <citation type="journal article" date="2019" name="Int. J. Syst. Evol. Microbiol.">
        <title>The Global Catalogue of Microorganisms (GCM) 10K type strain sequencing project: providing services to taxonomists for standard genome sequencing and annotation.</title>
        <authorList>
            <consortium name="The Broad Institute Genomics Platform"/>
            <consortium name="The Broad Institute Genome Sequencing Center for Infectious Disease"/>
            <person name="Wu L."/>
            <person name="Ma J."/>
        </authorList>
    </citation>
    <scope>NUCLEOTIDE SEQUENCE [LARGE SCALE GENOMIC DNA]</scope>
    <source>
        <strain evidence="2">KCTC 52473</strain>
    </source>
</reference>
<comment type="caution">
    <text evidence="1">The sequence shown here is derived from an EMBL/GenBank/DDBJ whole genome shotgun (WGS) entry which is preliminary data.</text>
</comment>
<dbReference type="InterPro" id="IPR033856">
    <property type="entry name" value="Trp_halogen"/>
</dbReference>
<dbReference type="EMBL" id="JBHRSW010000004">
    <property type="protein sequence ID" value="MFC3120317.1"/>
    <property type="molecule type" value="Genomic_DNA"/>
</dbReference>
<evidence type="ECO:0000313" key="1">
    <source>
        <dbReference type="EMBL" id="MFC3120317.1"/>
    </source>
</evidence>
<dbReference type="PIRSF" id="PIRSF011396">
    <property type="entry name" value="Trp_halogenase"/>
    <property type="match status" value="1"/>
</dbReference>
<dbReference type="Pfam" id="PF04820">
    <property type="entry name" value="Trp_halogenase"/>
    <property type="match status" value="1"/>
</dbReference>
<sequence>MKTQIKDIVIVGGGTAGWLTAGTIAAKLKKDKKSGFTVTLIESPDVPIIGVGEGTWPTMRRTLRAMGIRETDFIKACNVSFKQGAKFAKWVSGKDDDFYYHPLVLPQDFDNTNLAEHWILGETEGSFSEAVCAQEYLCEQGLAPKQIATAEYASIANYAYHLDAGQFSVFIQEHCVNKLGVRHILDHVSKVNNAEDGDISSLSTKQNGELKGDLFIDCTGFKSLLLGENQQVPFKSCQDILFVDKAIAVHVPYADDSSPIASHTISTAQSAGWIWDIGLSTRRGVGHVYSSKYIDKDTALKELKDYIRPSCENVDALSYREIDIKAGHREIFWKRNCVAVGLSAGFLEPLEASALLLVEISAEMISEQLPANRAAMDIVAKRFNKTFLYRWACIIDFLKLHYMLNQRNDNQFWIDHRDPKTIPDSLTELLTLWKHKTPWHEDFEYSREVFPAASYQYVLYGMGFKTEASHLGLSESSHERASKLFKKNALETQKLVSSLPTNRELLKKIHQYGLQPI</sequence>
<keyword evidence="2" id="KW-1185">Reference proteome</keyword>
<dbReference type="SUPFAM" id="SSF51905">
    <property type="entry name" value="FAD/NAD(P)-binding domain"/>
    <property type="match status" value="1"/>
</dbReference>
<evidence type="ECO:0000313" key="2">
    <source>
        <dbReference type="Proteomes" id="UP001595478"/>
    </source>
</evidence>
<dbReference type="Gene3D" id="3.50.50.60">
    <property type="entry name" value="FAD/NAD(P)-binding domain"/>
    <property type="match status" value="1"/>
</dbReference>